<sequence>MLDYHGSNDVKQVYESQSLFDTFIKFGKYLNEHKARLINLAKNHLPKEMTDYGKEESLKFITYK</sequence>
<dbReference type="OrthoDB" id="9801679at2"/>
<evidence type="ECO:0000313" key="2">
    <source>
        <dbReference type="Proteomes" id="UP000280036"/>
    </source>
</evidence>
<dbReference type="AlphaFoldDB" id="A0A3P8LIV6"/>
<evidence type="ECO:0000313" key="1">
    <source>
        <dbReference type="EMBL" id="VDR42602.1"/>
    </source>
</evidence>
<proteinExistence type="predicted"/>
<organism evidence="1 2">
    <name type="scientific">Mycoplasmopsis caviae</name>
    <dbReference type="NCBI Taxonomy" id="55603"/>
    <lineage>
        <taxon>Bacteria</taxon>
        <taxon>Bacillati</taxon>
        <taxon>Mycoplasmatota</taxon>
        <taxon>Mycoplasmoidales</taxon>
        <taxon>Metamycoplasmataceae</taxon>
        <taxon>Mycoplasmopsis</taxon>
    </lineage>
</organism>
<dbReference type="EMBL" id="UZVY01000007">
    <property type="protein sequence ID" value="VDR42602.1"/>
    <property type="molecule type" value="Genomic_DNA"/>
</dbReference>
<accession>A0A3P8LIV6</accession>
<reference evidence="1 2" key="1">
    <citation type="submission" date="2018-12" db="EMBL/GenBank/DDBJ databases">
        <authorList>
            <consortium name="Pathogen Informatics"/>
        </authorList>
    </citation>
    <scope>NUCLEOTIDE SEQUENCE [LARGE SCALE GENOMIC DNA]</scope>
    <source>
        <strain evidence="1 2">NCTC10126</strain>
    </source>
</reference>
<gene>
    <name evidence="1" type="ORF">NCTC10126_01129</name>
</gene>
<dbReference type="RefSeq" id="WP_126118708.1">
    <property type="nucleotide sequence ID" value="NZ_UZVY01000007.1"/>
</dbReference>
<dbReference type="Proteomes" id="UP000280036">
    <property type="component" value="Unassembled WGS sequence"/>
</dbReference>
<name>A0A3P8LIV6_9BACT</name>
<protein>
    <submittedName>
        <fullName evidence="1">Uncharacterized protein</fullName>
    </submittedName>
</protein>